<proteinExistence type="predicted"/>
<evidence type="ECO:0000313" key="2">
    <source>
        <dbReference type="Proteomes" id="UP000734511"/>
    </source>
</evidence>
<sequence>MELVPVFVADWEMRCCGDPFALGTEVRWDLDFLYEDEFAAPAQALLPAGTALTAAMAPGPDEPAGGAGARGLLLATWHRGEGPRAEPASTGTVRRIRLVRQPAVREGTRTTVVPGGARLTELTRSRAHFAGASWNADGGAWAETGLLVDLATDLDAVLAALAR</sequence>
<evidence type="ECO:0000313" key="1">
    <source>
        <dbReference type="EMBL" id="NJP44579.1"/>
    </source>
</evidence>
<keyword evidence="2" id="KW-1185">Reference proteome</keyword>
<accession>A0ABX0ZS48</accession>
<organism evidence="1 2">
    <name type="scientific">Actinacidiphila epipremni</name>
    <dbReference type="NCBI Taxonomy" id="2053013"/>
    <lineage>
        <taxon>Bacteria</taxon>
        <taxon>Bacillati</taxon>
        <taxon>Actinomycetota</taxon>
        <taxon>Actinomycetes</taxon>
        <taxon>Kitasatosporales</taxon>
        <taxon>Streptomycetaceae</taxon>
        <taxon>Actinacidiphila</taxon>
    </lineage>
</organism>
<gene>
    <name evidence="1" type="ORF">HCN08_14420</name>
</gene>
<dbReference type="Pfam" id="PF20218">
    <property type="entry name" value="DUF6578"/>
    <property type="match status" value="1"/>
</dbReference>
<comment type="caution">
    <text evidence="1">The sequence shown here is derived from an EMBL/GenBank/DDBJ whole genome shotgun (WGS) entry which is preliminary data.</text>
</comment>
<dbReference type="RefSeq" id="WP_167983438.1">
    <property type="nucleotide sequence ID" value="NZ_JAATEJ010000009.1"/>
</dbReference>
<dbReference type="Proteomes" id="UP000734511">
    <property type="component" value="Unassembled WGS sequence"/>
</dbReference>
<reference evidence="1 2" key="1">
    <citation type="submission" date="2020-03" db="EMBL/GenBank/DDBJ databases">
        <title>WGS of actinomycetes isolated from Thailand.</title>
        <authorList>
            <person name="Thawai C."/>
        </authorList>
    </citation>
    <scope>NUCLEOTIDE SEQUENCE [LARGE SCALE GENOMIC DNA]</scope>
    <source>
        <strain evidence="1 2">PRB2-1</strain>
    </source>
</reference>
<name>A0ABX0ZS48_9ACTN</name>
<dbReference type="EMBL" id="JAATEJ010000009">
    <property type="protein sequence ID" value="NJP44579.1"/>
    <property type="molecule type" value="Genomic_DNA"/>
</dbReference>
<protein>
    <submittedName>
        <fullName evidence="1">Uncharacterized protein</fullName>
    </submittedName>
</protein>
<dbReference type="InterPro" id="IPR046485">
    <property type="entry name" value="DUF6578"/>
</dbReference>